<keyword evidence="2" id="KW-1185">Reference proteome</keyword>
<dbReference type="AlphaFoldDB" id="A0A3N7JYG2"/>
<dbReference type="EMBL" id="QUSW01000004">
    <property type="protein sequence ID" value="RQP23895.1"/>
    <property type="molecule type" value="Genomic_DNA"/>
</dbReference>
<organism evidence="1 2">
    <name type="scientific">Piscinibacter terrae</name>
    <dbReference type="NCBI Taxonomy" id="2496871"/>
    <lineage>
        <taxon>Bacteria</taxon>
        <taxon>Pseudomonadati</taxon>
        <taxon>Pseudomonadota</taxon>
        <taxon>Betaproteobacteria</taxon>
        <taxon>Burkholderiales</taxon>
        <taxon>Sphaerotilaceae</taxon>
        <taxon>Piscinibacter</taxon>
    </lineage>
</organism>
<reference evidence="1 2" key="2">
    <citation type="submission" date="2018-12" db="EMBL/GenBank/DDBJ databases">
        <title>Rhizobacter gummiphilus sp. nov., a rubber-degrading bacterium isolated from the soil of a botanical garden in Japan.</title>
        <authorList>
            <person name="Shunsuke S.S."/>
        </authorList>
    </citation>
    <scope>NUCLEOTIDE SEQUENCE [LARGE SCALE GENOMIC DNA]</scope>
    <source>
        <strain evidence="1 2">S-16</strain>
    </source>
</reference>
<dbReference type="Proteomes" id="UP000267464">
    <property type="component" value="Unassembled WGS sequence"/>
</dbReference>
<reference evidence="1 2" key="1">
    <citation type="submission" date="2018-08" db="EMBL/GenBank/DDBJ databases">
        <authorList>
            <person name="Khan S.A."/>
            <person name="Jeon C.O."/>
            <person name="Chun B.H."/>
            <person name="Jeong S.E."/>
        </authorList>
    </citation>
    <scope>NUCLEOTIDE SEQUENCE [LARGE SCALE GENOMIC DNA]</scope>
    <source>
        <strain evidence="1 2">S-16</strain>
    </source>
</reference>
<protein>
    <submittedName>
        <fullName evidence="1">Uncharacterized protein</fullName>
    </submittedName>
</protein>
<proteinExistence type="predicted"/>
<evidence type="ECO:0000313" key="1">
    <source>
        <dbReference type="EMBL" id="RQP23895.1"/>
    </source>
</evidence>
<gene>
    <name evidence="1" type="ORF">DZC73_17445</name>
</gene>
<dbReference type="RefSeq" id="WP_124541627.1">
    <property type="nucleotide sequence ID" value="NZ_QUSW01000004.1"/>
</dbReference>
<name>A0A3N7JYG2_9BURK</name>
<sequence>MNDESGHVDITTRLEFHDALRAAFKEFSHKGCREVFLCDEDFADWPLSDAPVLEALTSWVLPHRKLFMVARHFDEMPRKHARFVEWRRTYAHVMECKALEDDENAELPCMLLAPPVVCVRLFDPLRYRGGLTHENGDMIRNRELFDAVSQRSVESFPASVLGL</sequence>
<evidence type="ECO:0000313" key="2">
    <source>
        <dbReference type="Proteomes" id="UP000267464"/>
    </source>
</evidence>
<dbReference type="OrthoDB" id="8898236at2"/>
<comment type="caution">
    <text evidence="1">The sequence shown here is derived from an EMBL/GenBank/DDBJ whole genome shotgun (WGS) entry which is preliminary data.</text>
</comment>
<accession>A0A3N7JYG2</accession>